<dbReference type="AlphaFoldDB" id="A0A2R6Y2J9"/>
<evidence type="ECO:0000313" key="2">
    <source>
        <dbReference type="Proteomes" id="UP000244338"/>
    </source>
</evidence>
<dbReference type="Proteomes" id="UP000244338">
    <property type="component" value="Unassembled WGS sequence"/>
</dbReference>
<comment type="caution">
    <text evidence="1">The sequence shown here is derived from an EMBL/GenBank/DDBJ whole genome shotgun (WGS) entry which is preliminary data.</text>
</comment>
<name>A0A2R6Y2J9_9BACL</name>
<gene>
    <name evidence="1" type="ORF">BSOLF_2574</name>
</gene>
<protein>
    <submittedName>
        <fullName evidence="1">Uncharacterized protein</fullName>
    </submittedName>
</protein>
<evidence type="ECO:0000313" key="1">
    <source>
        <dbReference type="EMBL" id="PTQ56898.1"/>
    </source>
</evidence>
<organism evidence="1 2">
    <name type="scientific">Candidatus Carbonibacillus altaicus</name>
    <dbReference type="NCBI Taxonomy" id="2163959"/>
    <lineage>
        <taxon>Bacteria</taxon>
        <taxon>Bacillati</taxon>
        <taxon>Bacillota</taxon>
        <taxon>Bacilli</taxon>
        <taxon>Bacillales</taxon>
        <taxon>Candidatus Carbonibacillus</taxon>
    </lineage>
</organism>
<proteinExistence type="predicted"/>
<dbReference type="EMBL" id="PEBX01000017">
    <property type="protein sequence ID" value="PTQ56898.1"/>
    <property type="molecule type" value="Genomic_DNA"/>
</dbReference>
<sequence>MVKVLGALLMGEILRQADELIYQSKEHDGTSEGFREMGIQTLFGEILYRRRIYQTKGG</sequence>
<reference evidence="2" key="1">
    <citation type="journal article" date="2018" name="Sci. Rep.">
        <title>Lignite coal burning seam in the remote Altai Mountains harbors a hydrogen-driven thermophilic microbial community.</title>
        <authorList>
            <person name="Kadnikov V.V."/>
            <person name="Mardanov A.V."/>
            <person name="Ivasenko D.A."/>
            <person name="Antsiferov D.V."/>
            <person name="Beletsky A.V."/>
            <person name="Karnachuk O.V."/>
            <person name="Ravin N.V."/>
        </authorList>
    </citation>
    <scope>NUCLEOTIDE SEQUENCE [LARGE SCALE GENOMIC DNA]</scope>
</reference>
<accession>A0A2R6Y2J9</accession>